<evidence type="ECO:0000256" key="10">
    <source>
        <dbReference type="ARBA" id="ARBA00023125"/>
    </source>
</evidence>
<evidence type="ECO:0000259" key="14">
    <source>
        <dbReference type="PROSITE" id="PS51193"/>
    </source>
</evidence>
<evidence type="ECO:0000256" key="6">
    <source>
        <dbReference type="ARBA" id="ARBA00022806"/>
    </source>
</evidence>
<dbReference type="PANTHER" id="PTHR11472:SF34">
    <property type="entry name" value="REGULATOR OF TELOMERE ELONGATION HELICASE 1"/>
    <property type="match status" value="1"/>
</dbReference>
<dbReference type="Proteomes" id="UP000070442">
    <property type="component" value="Unassembled WGS sequence"/>
</dbReference>
<gene>
    <name evidence="15" type="ORF">HMPREF1863_01327</name>
</gene>
<dbReference type="Gene3D" id="3.40.50.300">
    <property type="entry name" value="P-loop containing nucleotide triphosphate hydrolases"/>
    <property type="match status" value="2"/>
</dbReference>
<evidence type="ECO:0000256" key="11">
    <source>
        <dbReference type="ARBA" id="ARBA00023204"/>
    </source>
</evidence>
<dbReference type="AlphaFoldDB" id="A0A134AD07"/>
<keyword evidence="4" id="KW-0227">DNA damage</keyword>
<dbReference type="GO" id="GO:0046872">
    <property type="term" value="F:metal ion binding"/>
    <property type="evidence" value="ECO:0007669"/>
    <property type="project" value="UniProtKB-KW"/>
</dbReference>
<comment type="caution">
    <text evidence="15">The sequence shown here is derived from an EMBL/GenBank/DDBJ whole genome shotgun (WGS) entry which is preliminary data.</text>
</comment>
<keyword evidence="11" id="KW-0234">DNA repair</keyword>
<dbReference type="Pfam" id="PF06733">
    <property type="entry name" value="DEAD_2"/>
    <property type="match status" value="1"/>
</dbReference>
<dbReference type="PATRIC" id="fig|755172.3.peg.1290"/>
<accession>A0A134AD07</accession>
<dbReference type="GO" id="GO:0005524">
    <property type="term" value="F:ATP binding"/>
    <property type="evidence" value="ECO:0007669"/>
    <property type="project" value="UniProtKB-KW"/>
</dbReference>
<dbReference type="InterPro" id="IPR006554">
    <property type="entry name" value="Helicase-like_DEXD_c2"/>
</dbReference>
<keyword evidence="5" id="KW-0378">Hydrolase</keyword>
<keyword evidence="7" id="KW-0067">ATP-binding</keyword>
<keyword evidence="6" id="KW-0347">Helicase</keyword>
<evidence type="ECO:0000256" key="1">
    <source>
        <dbReference type="ARBA" id="ARBA00022485"/>
    </source>
</evidence>
<keyword evidence="16" id="KW-1185">Reference proteome</keyword>
<organism evidence="15 16">
    <name type="scientific">Aedoeadaptatus coxii</name>
    <dbReference type="NCBI Taxonomy" id="755172"/>
    <lineage>
        <taxon>Bacteria</taxon>
        <taxon>Bacillati</taxon>
        <taxon>Bacillota</taxon>
        <taxon>Tissierellia</taxon>
        <taxon>Tissierellales</taxon>
        <taxon>Peptoniphilaceae</taxon>
        <taxon>Aedoeadaptatus</taxon>
    </lineage>
</organism>
<dbReference type="InterPro" id="IPR045028">
    <property type="entry name" value="DinG/Rad3-like"/>
</dbReference>
<keyword evidence="3" id="KW-0547">Nucleotide-binding</keyword>
<name>A0A134AD07_9FIRM</name>
<dbReference type="InterPro" id="IPR011604">
    <property type="entry name" value="PDDEXK-like_dom_sf"/>
</dbReference>
<dbReference type="InterPro" id="IPR042493">
    <property type="entry name" value="XPD_DNA_FeS"/>
</dbReference>
<evidence type="ECO:0000256" key="7">
    <source>
        <dbReference type="ARBA" id="ARBA00022840"/>
    </source>
</evidence>
<dbReference type="Gene3D" id="1.10.275.40">
    <property type="match status" value="1"/>
</dbReference>
<evidence type="ECO:0000256" key="2">
    <source>
        <dbReference type="ARBA" id="ARBA00022723"/>
    </source>
</evidence>
<dbReference type="InterPro" id="IPR006555">
    <property type="entry name" value="ATP-dep_Helicase_C"/>
</dbReference>
<evidence type="ECO:0000313" key="15">
    <source>
        <dbReference type="EMBL" id="KXB65601.1"/>
    </source>
</evidence>
<keyword evidence="10" id="KW-0238">DNA-binding</keyword>
<dbReference type="GO" id="GO:0003678">
    <property type="term" value="F:DNA helicase activity"/>
    <property type="evidence" value="ECO:0007669"/>
    <property type="project" value="InterPro"/>
</dbReference>
<evidence type="ECO:0000256" key="5">
    <source>
        <dbReference type="ARBA" id="ARBA00022801"/>
    </source>
</evidence>
<dbReference type="Gene3D" id="3.90.320.10">
    <property type="match status" value="1"/>
</dbReference>
<sequence>MATSDYLIIAWPHVFIYLVYNRGGDPMNNRWSVRKLVEFTMRSGDIDNGLFSNRRALEGIRLHQKLQNQYTDGFESEVTISGEVHYGETSIFLEGRIDGINRERHILDEIKSTIYTKEAIDERPNSLHWAQLKCYGYLYAQQRDLDEVTLRLTYIRVEDESVFRYEKVLTREELAEFMNDVMERLVKIQSRLESFQEIMTSSAKSLAFPYGDFRPGQRDMAVSVYNMVQAKETIFIQAPTGIGKTLAALFPAIKGIGEGMTEEIFYATGRSTQKTVAVETLAFLKTHGLRMKSVELVAKEKACLNDSLDCRPEACPYAKGHYDRLLGGILAIYDHEDIFDGDTIRAYSEKHTLCPFEFGLDLSNFAQIMVGDYNYIFHPKTYLERLMEDRDRTKATTLLIDESHNLIDRARDMYSAELSLRLIDDVTFKDKVVKREAKAFRRVFQELTNTAPLPLADLPDVFHNALDDLEEAMAKVLARATEEPPDEWMNLYFAILDWQNRNLYYNQRRFTYFVPENGTLSILCLDPSQVLWERKNLFGGVVYFSATLSPMSYHKDILGGGEEAHHLILPSPFDPDHLLVLHPPSVSTKYRDREKTLPLVQDYLRTFSERSEGNLIHFFPSYAYKDQVLEGIKDPYRLDQERSMTERDRQDFIGRFFGDETVHGYAVMGGAFSEGIDLAGDALHGVSILTLSLPGLSPERELIKNRFNDMGKDGYAYAYLYPGITKVVQAAGRIIRTEKDRGQLLLLDDRFARKDICALLPREWHIQTVRSPEEMADKIKDFWRSV</sequence>
<dbReference type="GO" id="GO:0003677">
    <property type="term" value="F:DNA binding"/>
    <property type="evidence" value="ECO:0007669"/>
    <property type="project" value="UniProtKB-KW"/>
</dbReference>
<dbReference type="GO" id="GO:0051539">
    <property type="term" value="F:4 iron, 4 sulfur cluster binding"/>
    <property type="evidence" value="ECO:0007669"/>
    <property type="project" value="UniProtKB-KW"/>
</dbReference>
<dbReference type="GO" id="GO:0016818">
    <property type="term" value="F:hydrolase activity, acting on acid anhydrides, in phosphorus-containing anhydrides"/>
    <property type="evidence" value="ECO:0007669"/>
    <property type="project" value="InterPro"/>
</dbReference>
<dbReference type="PANTHER" id="PTHR11472">
    <property type="entry name" value="DNA REPAIR DEAD HELICASE RAD3/XP-D SUBFAMILY MEMBER"/>
    <property type="match status" value="1"/>
</dbReference>
<protein>
    <submittedName>
        <fullName evidence="15">DEAD2 domain protein</fullName>
    </submittedName>
</protein>
<reference evidence="16" key="1">
    <citation type="submission" date="2016-01" db="EMBL/GenBank/DDBJ databases">
        <authorList>
            <person name="Mitreva M."/>
            <person name="Pepin K.H."/>
            <person name="Mihindukulasuriya K.A."/>
            <person name="Fulton R."/>
            <person name="Fronick C."/>
            <person name="O'Laughlin M."/>
            <person name="Miner T."/>
            <person name="Herter B."/>
            <person name="Rosa B.A."/>
            <person name="Cordes M."/>
            <person name="Tomlinson C."/>
            <person name="Wollam A."/>
            <person name="Palsikar V.B."/>
            <person name="Mardis E.R."/>
            <person name="Wilson R.K."/>
        </authorList>
    </citation>
    <scope>NUCLEOTIDE SEQUENCE [LARGE SCALE GENOMIC DNA]</scope>
    <source>
        <strain evidence="16">DNF00729</strain>
    </source>
</reference>
<dbReference type="Pfam" id="PF13307">
    <property type="entry name" value="Helicase_C_2"/>
    <property type="match status" value="1"/>
</dbReference>
<dbReference type="GO" id="GO:0006281">
    <property type="term" value="P:DNA repair"/>
    <property type="evidence" value="ECO:0007669"/>
    <property type="project" value="UniProtKB-KW"/>
</dbReference>
<proteinExistence type="inferred from homology"/>
<evidence type="ECO:0000256" key="13">
    <source>
        <dbReference type="ARBA" id="ARBA00038058"/>
    </source>
</evidence>
<evidence type="ECO:0000256" key="12">
    <source>
        <dbReference type="ARBA" id="ARBA00023235"/>
    </source>
</evidence>
<dbReference type="InterPro" id="IPR010614">
    <property type="entry name" value="RAD3-like_helicase_DEAD"/>
</dbReference>
<evidence type="ECO:0000313" key="16">
    <source>
        <dbReference type="Proteomes" id="UP000070442"/>
    </source>
</evidence>
<evidence type="ECO:0000256" key="3">
    <source>
        <dbReference type="ARBA" id="ARBA00022741"/>
    </source>
</evidence>
<keyword evidence="12" id="KW-0413">Isomerase</keyword>
<evidence type="ECO:0000256" key="4">
    <source>
        <dbReference type="ARBA" id="ARBA00022763"/>
    </source>
</evidence>
<keyword evidence="1" id="KW-0004">4Fe-4S</keyword>
<dbReference type="Gene3D" id="1.10.30.20">
    <property type="entry name" value="Bacterial XPD DNA helicase, FeS cluster domain"/>
    <property type="match status" value="1"/>
</dbReference>
<dbReference type="InterPro" id="IPR014013">
    <property type="entry name" value="Helic_SF1/SF2_ATP-bd_DinG/Rad3"/>
</dbReference>
<dbReference type="SMART" id="SM00491">
    <property type="entry name" value="HELICc2"/>
    <property type="match status" value="1"/>
</dbReference>
<dbReference type="SMART" id="SM00488">
    <property type="entry name" value="DEXDc2"/>
    <property type="match status" value="1"/>
</dbReference>
<dbReference type="STRING" id="755172.HMPREF1863_01327"/>
<dbReference type="EMBL" id="LSDG01000040">
    <property type="protein sequence ID" value="KXB65601.1"/>
    <property type="molecule type" value="Genomic_DNA"/>
</dbReference>
<keyword evidence="8" id="KW-0408">Iron</keyword>
<evidence type="ECO:0000256" key="8">
    <source>
        <dbReference type="ARBA" id="ARBA00023004"/>
    </source>
</evidence>
<evidence type="ECO:0000256" key="9">
    <source>
        <dbReference type="ARBA" id="ARBA00023014"/>
    </source>
</evidence>
<keyword evidence="9" id="KW-0411">Iron-sulfur</keyword>
<comment type="similarity">
    <text evidence="13">Belongs to the helicase family. DinG subfamily.</text>
</comment>
<dbReference type="InterPro" id="IPR027417">
    <property type="entry name" value="P-loop_NTPase"/>
</dbReference>
<feature type="domain" description="Helicase ATP-binding" evidence="14">
    <location>
        <begin position="203"/>
        <end position="457"/>
    </location>
</feature>
<dbReference type="PROSITE" id="PS51193">
    <property type="entry name" value="HELICASE_ATP_BIND_2"/>
    <property type="match status" value="1"/>
</dbReference>
<keyword evidence="2" id="KW-0479">Metal-binding</keyword>
<dbReference type="SUPFAM" id="SSF52540">
    <property type="entry name" value="P-loop containing nucleoside triphosphate hydrolases"/>
    <property type="match status" value="1"/>
</dbReference>